<proteinExistence type="inferred from homology"/>
<feature type="binding site" evidence="3">
    <location>
        <position position="40"/>
    </location>
    <ligand>
        <name>a divalent metal cation</name>
        <dbReference type="ChEBI" id="CHEBI:60240"/>
    </ligand>
</feature>
<dbReference type="PANTHER" id="PTHR37302">
    <property type="entry name" value="SLR1116 PROTEIN"/>
    <property type="match status" value="1"/>
</dbReference>
<dbReference type="PANTHER" id="PTHR37302:SF1">
    <property type="entry name" value="PROTEIN DINB"/>
    <property type="match status" value="1"/>
</dbReference>
<feature type="binding site" evidence="3">
    <location>
        <position position="128"/>
    </location>
    <ligand>
        <name>a divalent metal cation</name>
        <dbReference type="ChEBI" id="CHEBI:60240"/>
    </ligand>
</feature>
<evidence type="ECO:0000256" key="3">
    <source>
        <dbReference type="PIRSR" id="PIRSR607837-1"/>
    </source>
</evidence>
<dbReference type="InterPro" id="IPR007837">
    <property type="entry name" value="DinB"/>
</dbReference>
<accession>A0AAU0N254</accession>
<evidence type="ECO:0000313" key="5">
    <source>
        <dbReference type="Proteomes" id="UP001302477"/>
    </source>
</evidence>
<dbReference type="GO" id="GO:0046872">
    <property type="term" value="F:metal ion binding"/>
    <property type="evidence" value="ECO:0007669"/>
    <property type="project" value="UniProtKB-KW"/>
</dbReference>
<dbReference type="SUPFAM" id="SSF109854">
    <property type="entry name" value="DinB/YfiT-like putative metalloenzymes"/>
    <property type="match status" value="1"/>
</dbReference>
<comment type="similarity">
    <text evidence="1">Belongs to the DinB family.</text>
</comment>
<gene>
    <name evidence="4" type="ORF">R5R33_04265</name>
</gene>
<protein>
    <submittedName>
        <fullName evidence="4">DinB family protein</fullName>
    </submittedName>
</protein>
<reference evidence="4 5" key="1">
    <citation type="submission" date="2023-10" db="EMBL/GenBank/DDBJ databases">
        <title>Description of Microbulbifer bruguierae sp. nov., isolated from the sediments of mangrove plant Bruguiera sexangula and comparative genomic analyses of the genus Microbulbifer.</title>
        <authorList>
            <person name="Long M."/>
        </authorList>
    </citation>
    <scope>NUCLEOTIDE SEQUENCE [LARGE SCALE GENOMIC DNA]</scope>
    <source>
        <strain evidence="4 5">SPO729</strain>
    </source>
</reference>
<dbReference type="RefSeq" id="WP_318954806.1">
    <property type="nucleotide sequence ID" value="NZ_CP137555.1"/>
</dbReference>
<sequence>MQNKFRYKAWANEELLELISQINKEEHPEQWTMAVRLLNHTHVVDRIFIAHLQRESHSYTATNTQETPTIAELNASIRGTDHWLINFASEFDRSQDNRIINFMFTDSDRGSMSVREILDHLIIHGVYHRGNVGMLLTACGINRPGDTFTRFLHLNEPERRSR</sequence>
<dbReference type="AlphaFoldDB" id="A0AAU0N254"/>
<organism evidence="4 5">
    <name type="scientific">Microbulbifer pacificus</name>
    <dbReference type="NCBI Taxonomy" id="407164"/>
    <lineage>
        <taxon>Bacteria</taxon>
        <taxon>Pseudomonadati</taxon>
        <taxon>Pseudomonadota</taxon>
        <taxon>Gammaproteobacteria</taxon>
        <taxon>Cellvibrionales</taxon>
        <taxon>Microbulbiferaceae</taxon>
        <taxon>Microbulbifer</taxon>
    </lineage>
</organism>
<evidence type="ECO:0000313" key="4">
    <source>
        <dbReference type="EMBL" id="WOX06349.1"/>
    </source>
</evidence>
<keyword evidence="5" id="KW-1185">Reference proteome</keyword>
<dbReference type="InterPro" id="IPR034660">
    <property type="entry name" value="DinB/YfiT-like"/>
</dbReference>
<dbReference type="KEGG" id="mpaf:R5R33_04265"/>
<dbReference type="Pfam" id="PF05163">
    <property type="entry name" value="DinB"/>
    <property type="match status" value="1"/>
</dbReference>
<dbReference type="EMBL" id="CP137555">
    <property type="protein sequence ID" value="WOX06349.1"/>
    <property type="molecule type" value="Genomic_DNA"/>
</dbReference>
<name>A0AAU0N254_9GAMM</name>
<dbReference type="Gene3D" id="1.20.120.450">
    <property type="entry name" value="dinb family like domain"/>
    <property type="match status" value="1"/>
</dbReference>
<dbReference type="Proteomes" id="UP001302477">
    <property type="component" value="Chromosome"/>
</dbReference>
<feature type="binding site" evidence="3">
    <location>
        <position position="124"/>
    </location>
    <ligand>
        <name>a divalent metal cation</name>
        <dbReference type="ChEBI" id="CHEBI:60240"/>
    </ligand>
</feature>
<keyword evidence="2 3" id="KW-0479">Metal-binding</keyword>
<evidence type="ECO:0000256" key="2">
    <source>
        <dbReference type="ARBA" id="ARBA00022723"/>
    </source>
</evidence>
<evidence type="ECO:0000256" key="1">
    <source>
        <dbReference type="ARBA" id="ARBA00008635"/>
    </source>
</evidence>